<dbReference type="SMART" id="SM00202">
    <property type="entry name" value="SR"/>
    <property type="match status" value="8"/>
</dbReference>
<comment type="subunit">
    <text evidence="7">Interacts with LGALS1 and laminin.</text>
</comment>
<keyword evidence="12" id="KW-1185">Reference proteome</keyword>
<evidence type="ECO:0000256" key="4">
    <source>
        <dbReference type="ARBA" id="ARBA00023170"/>
    </source>
</evidence>
<feature type="disulfide bond" evidence="9">
    <location>
        <begin position="114"/>
        <end position="124"/>
    </location>
</feature>
<feature type="disulfide bond" evidence="9">
    <location>
        <begin position="438"/>
        <end position="448"/>
    </location>
</feature>
<feature type="disulfide bond" evidence="9">
    <location>
        <begin position="731"/>
        <end position="792"/>
    </location>
</feature>
<gene>
    <name evidence="11" type="ORF">ASZ78_006543</name>
</gene>
<name>A0A226MDK5_CALSU</name>
<keyword evidence="4" id="KW-0675">Receptor</keyword>
<feature type="disulfide bond" evidence="9">
    <location>
        <begin position="654"/>
        <end position="664"/>
    </location>
</feature>
<feature type="disulfide bond" evidence="9">
    <location>
        <begin position="546"/>
        <end position="556"/>
    </location>
</feature>
<evidence type="ECO:0000256" key="1">
    <source>
        <dbReference type="ARBA" id="ARBA00022729"/>
    </source>
</evidence>
<dbReference type="PRINTS" id="PR00258">
    <property type="entry name" value="SPERACTRCPTR"/>
</dbReference>
<feature type="disulfide bond" evidence="9">
    <location>
        <begin position="826"/>
        <end position="890"/>
    </location>
</feature>
<feature type="non-terminal residue" evidence="11">
    <location>
        <position position="901"/>
    </location>
</feature>
<feature type="domain" description="SRCR" evidence="10">
    <location>
        <begin position="45"/>
        <end position="145"/>
    </location>
</feature>
<dbReference type="InterPro" id="IPR036772">
    <property type="entry name" value="SRCR-like_dom_sf"/>
</dbReference>
<dbReference type="SUPFAM" id="SSF56487">
    <property type="entry name" value="SRCR-like"/>
    <property type="match status" value="8"/>
</dbReference>
<feature type="disulfide bond" evidence="9">
    <location>
        <begin position="623"/>
        <end position="684"/>
    </location>
</feature>
<feature type="domain" description="SRCR" evidence="10">
    <location>
        <begin position="801"/>
        <end position="901"/>
    </location>
</feature>
<feature type="domain" description="SRCR" evidence="10">
    <location>
        <begin position="261"/>
        <end position="361"/>
    </location>
</feature>
<comment type="function">
    <text evidence="6">Binds to extracellular matrix proteins. Binds to pathogen-associated molecular patterns (PAMPs) present on the cell walls of Gram-positive and Gram-negative bacteria and fungi, behaving as a pattern recognition receptor (PRR). Induces bacterial and fungal aggregation and subsequent inhibition of PAMP-induced cytokine release. Does not possess intrinsic bactericidal activity. May play a role in the innate defense and homeostasis of certain epithelial surfaces.</text>
</comment>
<dbReference type="AlphaFoldDB" id="A0A226MDK5"/>
<organism evidence="11 12">
    <name type="scientific">Callipepla squamata</name>
    <name type="common">Scaled quail</name>
    <dbReference type="NCBI Taxonomy" id="9009"/>
    <lineage>
        <taxon>Eukaryota</taxon>
        <taxon>Metazoa</taxon>
        <taxon>Chordata</taxon>
        <taxon>Craniata</taxon>
        <taxon>Vertebrata</taxon>
        <taxon>Euteleostomi</taxon>
        <taxon>Archelosauria</taxon>
        <taxon>Archosauria</taxon>
        <taxon>Dinosauria</taxon>
        <taxon>Saurischia</taxon>
        <taxon>Theropoda</taxon>
        <taxon>Coelurosauria</taxon>
        <taxon>Aves</taxon>
        <taxon>Neognathae</taxon>
        <taxon>Galloanserae</taxon>
        <taxon>Galliformes</taxon>
        <taxon>Odontophoridae</taxon>
        <taxon>Callipepla</taxon>
    </lineage>
</organism>
<evidence type="ECO:0000256" key="6">
    <source>
        <dbReference type="ARBA" id="ARBA00058074"/>
    </source>
</evidence>
<feature type="disulfide bond" evidence="9">
    <location>
        <begin position="718"/>
        <end position="782"/>
    </location>
</feature>
<comment type="caution">
    <text evidence="11">The sequence shown here is derived from an EMBL/GenBank/DDBJ whole genome shotgun (WGS) entry which is preliminary data.</text>
</comment>
<dbReference type="FunFam" id="3.10.250.10:FF:000006">
    <property type="entry name" value="neurotrypsin isoform X2"/>
    <property type="match status" value="3"/>
</dbReference>
<evidence type="ECO:0000256" key="5">
    <source>
        <dbReference type="ARBA" id="ARBA00023180"/>
    </source>
</evidence>
<keyword evidence="5" id="KW-0325">Glycoprotein</keyword>
<dbReference type="PANTHER" id="PTHR19331">
    <property type="entry name" value="SCAVENGER RECEPTOR DOMAIN-CONTAINING"/>
    <property type="match status" value="1"/>
</dbReference>
<feature type="disulfide bond" evidence="9">
    <location>
        <begin position="178"/>
        <end position="242"/>
    </location>
</feature>
<feature type="domain" description="SRCR" evidence="10">
    <location>
        <begin position="693"/>
        <end position="793"/>
    </location>
</feature>
<dbReference type="FunFam" id="3.10.250.10:FF:000003">
    <property type="entry name" value="Deleted in malignant brain tumors 1"/>
    <property type="match status" value="1"/>
</dbReference>
<evidence type="ECO:0000259" key="10">
    <source>
        <dbReference type="PROSITE" id="PS50287"/>
    </source>
</evidence>
<feature type="domain" description="SRCR" evidence="10">
    <location>
        <begin position="369"/>
        <end position="469"/>
    </location>
</feature>
<keyword evidence="3 9" id="KW-1015">Disulfide bond</keyword>
<feature type="disulfide bond" evidence="9">
    <location>
        <begin position="394"/>
        <end position="458"/>
    </location>
</feature>
<feature type="disulfide bond" evidence="9">
    <location>
        <begin position="515"/>
        <end position="576"/>
    </location>
</feature>
<feature type="disulfide bond" evidence="9">
    <location>
        <begin position="299"/>
        <end position="360"/>
    </location>
</feature>
<feature type="disulfide bond" evidence="9">
    <location>
        <begin position="839"/>
        <end position="900"/>
    </location>
</feature>
<keyword evidence="2" id="KW-0677">Repeat</keyword>
<proteinExistence type="predicted"/>
<feature type="disulfide bond" evidence="9">
    <location>
        <begin position="407"/>
        <end position="468"/>
    </location>
</feature>
<evidence type="ECO:0000313" key="11">
    <source>
        <dbReference type="EMBL" id="OXB53119.1"/>
    </source>
</evidence>
<dbReference type="PROSITE" id="PS50287">
    <property type="entry name" value="SRCR_2"/>
    <property type="match status" value="8"/>
</dbReference>
<dbReference type="Gene3D" id="3.10.250.10">
    <property type="entry name" value="SRCR-like domain"/>
    <property type="match status" value="8"/>
</dbReference>
<keyword evidence="1" id="KW-0732">Signal</keyword>
<dbReference type="FunFam" id="3.10.250.10:FF:000007">
    <property type="entry name" value="Soluble scavenger receptor cysteine-rich domain-containing protein SSC5D"/>
    <property type="match status" value="3"/>
</dbReference>
<dbReference type="PANTHER" id="PTHR19331:SF487">
    <property type="entry name" value="SOLUBLE SCAVENGER RECEPTOR CYSTEINE-RICH DOMAIN-CONTAINING PROTEIN SSC5D"/>
    <property type="match status" value="1"/>
</dbReference>
<evidence type="ECO:0000256" key="3">
    <source>
        <dbReference type="ARBA" id="ARBA00023157"/>
    </source>
</evidence>
<feature type="domain" description="SRCR" evidence="10">
    <location>
        <begin position="477"/>
        <end position="577"/>
    </location>
</feature>
<feature type="disulfide bond" evidence="9">
    <location>
        <begin position="83"/>
        <end position="144"/>
    </location>
</feature>
<reference evidence="11 12" key="1">
    <citation type="submission" date="2016-07" db="EMBL/GenBank/DDBJ databases">
        <title>Disparate Historic Effective Population Sizes Predicted by Modern Levels of Genome Diversity for the Scaled Quail (Callipepla squamata) and the Northern Bobwhite (Colinus virginianus): Inferences from First and Second Generation Draft Genome Assemblies for Sympatric New World Quail.</title>
        <authorList>
            <person name="Oldeschulte D.L."/>
            <person name="Halley Y.A."/>
            <person name="Bhattarai E.K."/>
            <person name="Brashear W.A."/>
            <person name="Hill J."/>
            <person name="Metz R.P."/>
            <person name="Johnson C.D."/>
            <person name="Rollins D."/>
            <person name="Peterson M.J."/>
            <person name="Bickhart D.M."/>
            <person name="Decker J.E."/>
            <person name="Seabury C.M."/>
        </authorList>
    </citation>
    <scope>NUCLEOTIDE SEQUENCE [LARGE SCALE GENOMIC DNA]</scope>
    <source>
        <strain evidence="11 12">Texas</strain>
        <tissue evidence="11">Leg muscle</tissue>
    </source>
</reference>
<dbReference type="Proteomes" id="UP000198323">
    <property type="component" value="Unassembled WGS sequence"/>
</dbReference>
<feature type="disulfide bond" evidence="9">
    <location>
        <begin position="191"/>
        <end position="252"/>
    </location>
</feature>
<dbReference type="Pfam" id="PF00530">
    <property type="entry name" value="SRCR"/>
    <property type="match status" value="8"/>
</dbReference>
<feature type="domain" description="SRCR" evidence="10">
    <location>
        <begin position="585"/>
        <end position="685"/>
    </location>
</feature>
<evidence type="ECO:0000313" key="12">
    <source>
        <dbReference type="Proteomes" id="UP000198323"/>
    </source>
</evidence>
<evidence type="ECO:0000256" key="8">
    <source>
        <dbReference type="ARBA" id="ARBA00069168"/>
    </source>
</evidence>
<dbReference type="EMBL" id="MCFN01001434">
    <property type="protein sequence ID" value="OXB53119.1"/>
    <property type="molecule type" value="Genomic_DNA"/>
</dbReference>
<protein>
    <recommendedName>
        <fullName evidence="8">Soluble scavenger receptor cysteine-rich domain-containing protein SSC5D</fullName>
    </recommendedName>
</protein>
<evidence type="ECO:0000256" key="7">
    <source>
        <dbReference type="ARBA" id="ARBA00064153"/>
    </source>
</evidence>
<feature type="disulfide bond" evidence="9">
    <location>
        <begin position="502"/>
        <end position="566"/>
    </location>
</feature>
<feature type="disulfide bond" evidence="9">
    <location>
        <begin position="330"/>
        <end position="340"/>
    </location>
</feature>
<evidence type="ECO:0000256" key="9">
    <source>
        <dbReference type="PROSITE-ProRule" id="PRU00196"/>
    </source>
</evidence>
<dbReference type="InterPro" id="IPR001190">
    <property type="entry name" value="SRCR"/>
</dbReference>
<feature type="disulfide bond" evidence="9">
    <location>
        <begin position="286"/>
        <end position="350"/>
    </location>
</feature>
<accession>A0A226MDK5</accession>
<dbReference type="OrthoDB" id="536948at2759"/>
<feature type="disulfide bond" evidence="9">
    <location>
        <begin position="610"/>
        <end position="674"/>
    </location>
</feature>
<feature type="disulfide bond" evidence="9">
    <location>
        <begin position="70"/>
        <end position="134"/>
    </location>
</feature>
<evidence type="ECO:0000256" key="2">
    <source>
        <dbReference type="ARBA" id="ARBA00022737"/>
    </source>
</evidence>
<feature type="domain" description="SRCR" evidence="10">
    <location>
        <begin position="153"/>
        <end position="253"/>
    </location>
</feature>
<dbReference type="FunFam" id="3.10.250.10:FF:000002">
    <property type="entry name" value="Scavenger receptor cysteine-rich type 1 protein M130"/>
    <property type="match status" value="1"/>
</dbReference>
<dbReference type="STRING" id="9009.A0A226MDK5"/>
<sequence length="901" mass="95859">MRPPGNLFPSRHAHISSLAAFAGTRMEMLFFLLVWIWGVANSAPIRLVDGPNRCAGRLEVLWKQQWGTVCDDSWDISDAMVVCRQLDCGKALSAPGLAHFGQGTGPIWLDNMKCNGTEVDLSACRTRPWGEHNCNHGEDASVVCTGNYKIVQLRLVNGTNRCSGRVEVFYGQQWGTVCDDSWDLFDAEVVCHQLGCGTALSAPSSAYFGRGSDPIWLDDVMCKGTEAALSECPAKPWGKHDCGHGEDASVVCSGFAKPVPLRLVDGSTHCSGRIEVFYGQRWGTVCDDGWDLADAEVVCRQLGCGKALSVHHGAHFGQGSDPIWLDDVSCTGTETNLSKCKASPWGSHNCGHGEDAGVVCAGFAELLPVRLVNGSSNCSGRVEVFHKQQWGTVCDDSWDLTDAQVVCRQLGCGTATSTPGSPQFGEGTGQIWLDDVNCAGSETSLTECRAKPWGDHNCNHAEDAGVECSGAAEPAPIRLVNGPSHCAGRVEVFHDQQWGTVCDDGWDKAEANVVCRQLGCGAALSAPGSARFGQGSDPIWLDDVNCVGTEAALSQCQLQAWGSHNCKHKEDAGVVCTDIPREAPLRLTDGPNRCSGRVEVFYGHQWGTVCDDSWDISDAEVVCRQLGCGRAVSTATSFSFGEGSGPIWLDDVNCTGAETALSKCETSLWGVHNCKHGEDAGVVCSGIAEPVPIRLVNGPNLCAGRVEVFHDQQWGTVCDDDWDKAEANVVCRQLGCGAALSAPGSARFGQGSDPIWLDDVSCVGTEAALSQCQLQAWGSHNCKHKEDAGVVCTGIAEAAPLRLVSGPSRCAGRVEVLHSHQWGTVCDDSWDLNDAAVVCQQLGCGKAMSAPGSAYFGQGSGRIWLDDVKCSSTESALNECAARPWGVHNCNHGEDAGVVCS</sequence>
<feature type="disulfide bond" evidence="9">
    <location>
        <begin position="870"/>
        <end position="880"/>
    </location>
</feature>
<dbReference type="GO" id="GO:0016020">
    <property type="term" value="C:membrane"/>
    <property type="evidence" value="ECO:0007669"/>
    <property type="project" value="InterPro"/>
</dbReference>
<feature type="disulfide bond" evidence="9">
    <location>
        <begin position="762"/>
        <end position="772"/>
    </location>
</feature>
<dbReference type="PROSITE" id="PS00420">
    <property type="entry name" value="SRCR_1"/>
    <property type="match status" value="7"/>
</dbReference>
<feature type="disulfide bond" evidence="9">
    <location>
        <begin position="222"/>
        <end position="232"/>
    </location>
</feature>